<evidence type="ECO:0000313" key="3">
    <source>
        <dbReference type="EMBL" id="KAF2279799.1"/>
    </source>
</evidence>
<dbReference type="OrthoDB" id="4991875at2759"/>
<feature type="signal peptide" evidence="2">
    <location>
        <begin position="1"/>
        <end position="19"/>
    </location>
</feature>
<gene>
    <name evidence="3" type="ORF">EI97DRAFT_430814</name>
</gene>
<evidence type="ECO:0000313" key="4">
    <source>
        <dbReference type="Proteomes" id="UP000800097"/>
    </source>
</evidence>
<evidence type="ECO:0000256" key="2">
    <source>
        <dbReference type="SAM" id="SignalP"/>
    </source>
</evidence>
<dbReference type="RefSeq" id="XP_033657338.1">
    <property type="nucleotide sequence ID" value="XM_033797780.1"/>
</dbReference>
<protein>
    <recommendedName>
        <fullName evidence="5">GPI anchored cell wall protein</fullName>
    </recommendedName>
</protein>
<dbReference type="Proteomes" id="UP000800097">
    <property type="component" value="Unassembled WGS sequence"/>
</dbReference>
<dbReference type="PANTHER" id="PTHR40640">
    <property type="entry name" value="ANCHORED GLYCOPROTEIN, PUTATIVE (AFU_ORTHOLOGUE AFUA_8G04860)-RELATED"/>
    <property type="match status" value="1"/>
</dbReference>
<reference evidence="3" key="1">
    <citation type="journal article" date="2020" name="Stud. Mycol.">
        <title>101 Dothideomycetes genomes: a test case for predicting lifestyles and emergence of pathogens.</title>
        <authorList>
            <person name="Haridas S."/>
            <person name="Albert R."/>
            <person name="Binder M."/>
            <person name="Bloem J."/>
            <person name="Labutti K."/>
            <person name="Salamov A."/>
            <person name="Andreopoulos B."/>
            <person name="Baker S."/>
            <person name="Barry K."/>
            <person name="Bills G."/>
            <person name="Bluhm B."/>
            <person name="Cannon C."/>
            <person name="Castanera R."/>
            <person name="Culley D."/>
            <person name="Daum C."/>
            <person name="Ezra D."/>
            <person name="Gonzalez J."/>
            <person name="Henrissat B."/>
            <person name="Kuo A."/>
            <person name="Liang C."/>
            <person name="Lipzen A."/>
            <person name="Lutzoni F."/>
            <person name="Magnuson J."/>
            <person name="Mondo S."/>
            <person name="Nolan M."/>
            <person name="Ohm R."/>
            <person name="Pangilinan J."/>
            <person name="Park H.-J."/>
            <person name="Ramirez L."/>
            <person name="Alfaro M."/>
            <person name="Sun H."/>
            <person name="Tritt A."/>
            <person name="Yoshinaga Y."/>
            <person name="Zwiers L.-H."/>
            <person name="Turgeon B."/>
            <person name="Goodwin S."/>
            <person name="Spatafora J."/>
            <person name="Crous P."/>
            <person name="Grigoriev I."/>
        </authorList>
    </citation>
    <scope>NUCLEOTIDE SEQUENCE</scope>
    <source>
        <strain evidence="3">CBS 379.55</strain>
    </source>
</reference>
<organism evidence="3 4">
    <name type="scientific">Westerdykella ornata</name>
    <dbReference type="NCBI Taxonomy" id="318751"/>
    <lineage>
        <taxon>Eukaryota</taxon>
        <taxon>Fungi</taxon>
        <taxon>Dikarya</taxon>
        <taxon>Ascomycota</taxon>
        <taxon>Pezizomycotina</taxon>
        <taxon>Dothideomycetes</taxon>
        <taxon>Pleosporomycetidae</taxon>
        <taxon>Pleosporales</taxon>
        <taxon>Sporormiaceae</taxon>
        <taxon>Westerdykella</taxon>
    </lineage>
</organism>
<dbReference type="AlphaFoldDB" id="A0A6A6JXK3"/>
<name>A0A6A6JXK3_WESOR</name>
<proteinExistence type="predicted"/>
<sequence length="214" mass="21446">MRQSIALLSVCASAVLAQAADQNQFKFFFPSGSDGVQPVANVEIVDPATTVAQIACPTGVDSTECGWGMGLEYTVISTTIYKATMKEEGRFTMSFSCNHDTAKSEVSCGVTQTGEQYTGATELVLAGSDIAFATASITGTTTTKNGQENMPTGTASTGAGASTSGAGTSASGAQASGSKTTGPAAPGNTGAAYKPGFERLALVTLAGAAVLNVL</sequence>
<evidence type="ECO:0000256" key="1">
    <source>
        <dbReference type="SAM" id="MobiDB-lite"/>
    </source>
</evidence>
<dbReference type="PANTHER" id="PTHR40640:SF1">
    <property type="entry name" value="ANCHORED GLYCOPROTEIN, PUTATIVE (AFU_ORTHOLOGUE AFUA_8G04860)-RELATED"/>
    <property type="match status" value="1"/>
</dbReference>
<feature type="compositionally biased region" description="Low complexity" evidence="1">
    <location>
        <begin position="152"/>
        <end position="187"/>
    </location>
</feature>
<accession>A0A6A6JXK3</accession>
<dbReference type="EMBL" id="ML986486">
    <property type="protein sequence ID" value="KAF2279799.1"/>
    <property type="molecule type" value="Genomic_DNA"/>
</dbReference>
<dbReference type="GeneID" id="54550955"/>
<feature type="chain" id="PRO_5025575871" description="GPI anchored cell wall protein" evidence="2">
    <location>
        <begin position="20"/>
        <end position="214"/>
    </location>
</feature>
<keyword evidence="4" id="KW-1185">Reference proteome</keyword>
<feature type="region of interest" description="Disordered" evidence="1">
    <location>
        <begin position="140"/>
        <end position="187"/>
    </location>
</feature>
<keyword evidence="2" id="KW-0732">Signal</keyword>
<evidence type="ECO:0008006" key="5">
    <source>
        <dbReference type="Google" id="ProtNLM"/>
    </source>
</evidence>